<gene>
    <name evidence="5" type="ORF">SD70_05730</name>
</gene>
<dbReference type="EMBL" id="JXAK01000007">
    <property type="protein sequence ID" value="KIL41626.1"/>
    <property type="molecule type" value="Genomic_DNA"/>
</dbReference>
<name>A0ABR5AKR7_9BACL</name>
<keyword evidence="1" id="KW-0805">Transcription regulation</keyword>
<accession>A0ABR5AKR7</accession>
<evidence type="ECO:0000256" key="2">
    <source>
        <dbReference type="ARBA" id="ARBA00023125"/>
    </source>
</evidence>
<evidence type="ECO:0000259" key="4">
    <source>
        <dbReference type="PROSITE" id="PS51118"/>
    </source>
</evidence>
<dbReference type="InterPro" id="IPR036390">
    <property type="entry name" value="WH_DNA-bd_sf"/>
</dbReference>
<evidence type="ECO:0000313" key="6">
    <source>
        <dbReference type="Proteomes" id="UP000031967"/>
    </source>
</evidence>
<proteinExistence type="predicted"/>
<keyword evidence="3" id="KW-0804">Transcription</keyword>
<comment type="caution">
    <text evidence="5">The sequence shown here is derived from an EMBL/GenBank/DDBJ whole genome shotgun (WGS) entry which is preliminary data.</text>
</comment>
<reference evidence="5 6" key="1">
    <citation type="submission" date="2014-12" db="EMBL/GenBank/DDBJ databases">
        <title>Draft genome sequence of Paenibacillus kamchatkensis strain B-2647.</title>
        <authorList>
            <person name="Karlyshev A.V."/>
            <person name="Kudryashova E.B."/>
        </authorList>
    </citation>
    <scope>NUCLEOTIDE SEQUENCE [LARGE SCALE GENOMIC DNA]</scope>
    <source>
        <strain evidence="5 6">VKM B-2647</strain>
    </source>
</reference>
<keyword evidence="2" id="KW-0238">DNA-binding</keyword>
<dbReference type="SUPFAM" id="SSF46785">
    <property type="entry name" value="Winged helix' DNA-binding domain"/>
    <property type="match status" value="1"/>
</dbReference>
<feature type="domain" description="HTH hxlR-type" evidence="4">
    <location>
        <begin position="16"/>
        <end position="114"/>
    </location>
</feature>
<dbReference type="InterPro" id="IPR002577">
    <property type="entry name" value="HTH_HxlR"/>
</dbReference>
<dbReference type="Proteomes" id="UP000031967">
    <property type="component" value="Unassembled WGS sequence"/>
</dbReference>
<keyword evidence="6" id="KW-1185">Reference proteome</keyword>
<evidence type="ECO:0000256" key="3">
    <source>
        <dbReference type="ARBA" id="ARBA00023163"/>
    </source>
</evidence>
<dbReference type="PANTHER" id="PTHR33204:SF18">
    <property type="entry name" value="TRANSCRIPTIONAL REGULATORY PROTEIN"/>
    <property type="match status" value="1"/>
</dbReference>
<sequence length="127" mass="14520">MARQTAATPAISVTDCAYSRVLEIVSSKWTVLIIFALAGGAQRYGELRRRIADISQKMLTQTLRQLERDGLIKRTVMPAVPPIVEYALTPLGETLLPHIRQMKQWTTDYYPLVEQARKEYDRENAQK</sequence>
<dbReference type="PROSITE" id="PS51118">
    <property type="entry name" value="HTH_HXLR"/>
    <property type="match status" value="1"/>
</dbReference>
<protein>
    <submittedName>
        <fullName evidence="5">HxlR family transcriptional regulator</fullName>
    </submittedName>
</protein>
<dbReference type="Gene3D" id="1.10.10.10">
    <property type="entry name" value="Winged helix-like DNA-binding domain superfamily/Winged helix DNA-binding domain"/>
    <property type="match status" value="1"/>
</dbReference>
<dbReference type="PANTHER" id="PTHR33204">
    <property type="entry name" value="TRANSCRIPTIONAL REGULATOR, MARR FAMILY"/>
    <property type="match status" value="1"/>
</dbReference>
<evidence type="ECO:0000256" key="1">
    <source>
        <dbReference type="ARBA" id="ARBA00023015"/>
    </source>
</evidence>
<dbReference type="RefSeq" id="WP_041046466.1">
    <property type="nucleotide sequence ID" value="NZ_JXAK01000007.1"/>
</dbReference>
<organism evidence="5 6">
    <name type="scientific">Gordoniibacillus kamchatkensis</name>
    <dbReference type="NCBI Taxonomy" id="1590651"/>
    <lineage>
        <taxon>Bacteria</taxon>
        <taxon>Bacillati</taxon>
        <taxon>Bacillota</taxon>
        <taxon>Bacilli</taxon>
        <taxon>Bacillales</taxon>
        <taxon>Paenibacillaceae</taxon>
        <taxon>Gordoniibacillus</taxon>
    </lineage>
</organism>
<dbReference type="Pfam" id="PF01638">
    <property type="entry name" value="HxlR"/>
    <property type="match status" value="1"/>
</dbReference>
<evidence type="ECO:0000313" key="5">
    <source>
        <dbReference type="EMBL" id="KIL41626.1"/>
    </source>
</evidence>
<dbReference type="InterPro" id="IPR036388">
    <property type="entry name" value="WH-like_DNA-bd_sf"/>
</dbReference>